<sequence>MPAPITTSVITDAPVPTSYVGAFGATKDLEFRPFGEPPV</sequence>
<accession>A0A852WAW3</accession>
<name>A0A852WAW3_9MICO</name>
<dbReference type="Proteomes" id="UP000573599">
    <property type="component" value="Unassembled WGS sequence"/>
</dbReference>
<comment type="caution">
    <text evidence="1">The sequence shown here is derived from an EMBL/GenBank/DDBJ whole genome shotgun (WGS) entry which is preliminary data.</text>
</comment>
<evidence type="ECO:0000313" key="2">
    <source>
        <dbReference type="Proteomes" id="UP000573599"/>
    </source>
</evidence>
<evidence type="ECO:0000313" key="1">
    <source>
        <dbReference type="EMBL" id="NYG06188.1"/>
    </source>
</evidence>
<dbReference type="EMBL" id="JACCAB010000001">
    <property type="protein sequence ID" value="NYG06188.1"/>
    <property type="molecule type" value="Genomic_DNA"/>
</dbReference>
<proteinExistence type="predicted"/>
<keyword evidence="2" id="KW-1185">Reference proteome</keyword>
<dbReference type="AlphaFoldDB" id="A0A852WAW3"/>
<protein>
    <submittedName>
        <fullName evidence="1">Uncharacterized protein</fullName>
    </submittedName>
</protein>
<reference evidence="1 2" key="1">
    <citation type="submission" date="2020-07" db="EMBL/GenBank/DDBJ databases">
        <title>Sequencing the genomes of 1000 actinobacteria strains.</title>
        <authorList>
            <person name="Klenk H.-P."/>
        </authorList>
    </citation>
    <scope>NUCLEOTIDE SEQUENCE [LARGE SCALE GENOMIC DNA]</scope>
    <source>
        <strain evidence="1 2">DSM 23987</strain>
    </source>
</reference>
<gene>
    <name evidence="1" type="ORF">BJ986_000675</name>
</gene>
<organism evidence="1 2">
    <name type="scientific">Pedococcus badiiscoriae</name>
    <dbReference type="NCBI Taxonomy" id="642776"/>
    <lineage>
        <taxon>Bacteria</taxon>
        <taxon>Bacillati</taxon>
        <taxon>Actinomycetota</taxon>
        <taxon>Actinomycetes</taxon>
        <taxon>Micrococcales</taxon>
        <taxon>Intrasporangiaceae</taxon>
        <taxon>Pedococcus</taxon>
    </lineage>
</organism>